<dbReference type="HAMAP" id="MF_00993">
    <property type="entry name" value="MqnE"/>
    <property type="match status" value="1"/>
</dbReference>
<dbReference type="EMBL" id="FOPP01000004">
    <property type="protein sequence ID" value="SFH02646.1"/>
    <property type="molecule type" value="Genomic_DNA"/>
</dbReference>
<evidence type="ECO:0000313" key="11">
    <source>
        <dbReference type="Proteomes" id="UP000199666"/>
    </source>
</evidence>
<keyword evidence="4 6" id="KW-0408">Iron</keyword>
<dbReference type="GO" id="GO:0005506">
    <property type="term" value="F:iron ion binding"/>
    <property type="evidence" value="ECO:0007669"/>
    <property type="project" value="UniProtKB-UniRule"/>
</dbReference>
<dbReference type="UniPathway" id="UPA00079"/>
<dbReference type="InterPro" id="IPR022432">
    <property type="entry name" value="MqnE"/>
</dbReference>
<dbReference type="SFLD" id="SFLDF00343">
    <property type="entry name" value="aminofutalosine_synthase_(mqnE"/>
    <property type="match status" value="1"/>
</dbReference>
<protein>
    <recommendedName>
        <fullName evidence="6">Aminodeoxyfutalosine synthase</fullName>
        <shortName evidence="6">AFL synthase</shortName>
        <shortName evidence="6">Aminofutalosine synthase</shortName>
        <ecNumber evidence="6">2.5.1.120</ecNumber>
    </recommendedName>
    <alternativeName>
        <fullName evidence="6">Menaquinone biosynthetic enzyme MqnE</fullName>
    </alternativeName>
</protein>
<comment type="pathway">
    <text evidence="6">Quinol/quinone metabolism; menaquinone biosynthesis.</text>
</comment>
<keyword evidence="6" id="KW-0808">Transferase</keyword>
<dbReference type="SFLD" id="SFLDG01064">
    <property type="entry name" value="F420__menaquinone_cofactor_bio"/>
    <property type="match status" value="1"/>
</dbReference>
<name>A0A1I2WQJ9_9SPHI</name>
<dbReference type="NCBIfam" id="TIGR00423">
    <property type="entry name" value="CofH family radical SAM protein"/>
    <property type="match status" value="1"/>
</dbReference>
<feature type="binding site" evidence="6 7">
    <location>
        <position position="81"/>
    </location>
    <ligand>
        <name>[4Fe-4S] cluster</name>
        <dbReference type="ChEBI" id="CHEBI:49883"/>
        <note>4Fe-4S-S-AdoMet</note>
    </ligand>
</feature>
<evidence type="ECO:0000256" key="6">
    <source>
        <dbReference type="HAMAP-Rule" id="MF_00993"/>
    </source>
</evidence>
<dbReference type="GO" id="GO:0044689">
    <property type="term" value="F:7,8-didemethyl-8-hydroxy-5-deazariboflavin synthase activity"/>
    <property type="evidence" value="ECO:0007669"/>
    <property type="project" value="TreeGrafter"/>
</dbReference>
<comment type="catalytic activity">
    <reaction evidence="6">
        <text>3-[(1-carboxyvinyl)-oxy]benzoate + S-adenosyl-L-methionine + H2O = 6-amino-6-deoxyfutalosine + hydrogencarbonate + L-methionine + H(+)</text>
        <dbReference type="Rhea" id="RHEA:33075"/>
        <dbReference type="ChEBI" id="CHEBI:15377"/>
        <dbReference type="ChEBI" id="CHEBI:15378"/>
        <dbReference type="ChEBI" id="CHEBI:17544"/>
        <dbReference type="ChEBI" id="CHEBI:57844"/>
        <dbReference type="ChEBI" id="CHEBI:59789"/>
        <dbReference type="ChEBI" id="CHEBI:64286"/>
        <dbReference type="ChEBI" id="CHEBI:76981"/>
        <dbReference type="EC" id="2.5.1.120"/>
    </reaction>
</comment>
<dbReference type="Gene3D" id="3.20.20.70">
    <property type="entry name" value="Aldolase class I"/>
    <property type="match status" value="1"/>
</dbReference>
<evidence type="ECO:0000313" key="10">
    <source>
        <dbReference type="EMBL" id="SFH02646.1"/>
    </source>
</evidence>
<dbReference type="PANTHER" id="PTHR43076:SF7">
    <property type="entry name" value="AMINODEOXYFUTALOSINE SYNTHASE"/>
    <property type="match status" value="1"/>
</dbReference>
<keyword evidence="3 6" id="KW-0479">Metal-binding</keyword>
<dbReference type="GO" id="GO:0009234">
    <property type="term" value="P:menaquinone biosynthetic process"/>
    <property type="evidence" value="ECO:0007669"/>
    <property type="project" value="UniProtKB-UniRule"/>
</dbReference>
<dbReference type="PROSITE" id="PS51918">
    <property type="entry name" value="RADICAL_SAM"/>
    <property type="match status" value="1"/>
</dbReference>
<dbReference type="EC" id="2.5.1.120" evidence="6"/>
<proteinExistence type="inferred from homology"/>
<feature type="binding site" evidence="6 7">
    <location>
        <position position="84"/>
    </location>
    <ligand>
        <name>[4Fe-4S] cluster</name>
        <dbReference type="ChEBI" id="CHEBI:49883"/>
        <note>4Fe-4S-S-AdoMet</note>
    </ligand>
</feature>
<comment type="similarity">
    <text evidence="6">Belongs to the radical SAM superfamily. MqnE family.</text>
</comment>
<dbReference type="SMART" id="SM00729">
    <property type="entry name" value="Elp3"/>
    <property type="match status" value="1"/>
</dbReference>
<dbReference type="SUPFAM" id="SSF102114">
    <property type="entry name" value="Radical SAM enzymes"/>
    <property type="match status" value="1"/>
</dbReference>
<feature type="domain" description="Radical SAM core" evidence="9">
    <location>
        <begin position="63"/>
        <end position="297"/>
    </location>
</feature>
<dbReference type="InterPro" id="IPR058240">
    <property type="entry name" value="rSAM_sf"/>
</dbReference>
<reference evidence="10 11" key="1">
    <citation type="submission" date="2016-10" db="EMBL/GenBank/DDBJ databases">
        <authorList>
            <person name="de Groot N.N."/>
        </authorList>
    </citation>
    <scope>NUCLEOTIDE SEQUENCE [LARGE SCALE GENOMIC DNA]</scope>
    <source>
        <strain evidence="10 11">DSM 18684</strain>
    </source>
</reference>
<keyword evidence="1 6" id="KW-0004">4Fe-4S</keyword>
<feature type="binding site" evidence="8">
    <location>
        <position position="190"/>
    </location>
    <ligand>
        <name>S-adenosyl-L-methionine</name>
        <dbReference type="ChEBI" id="CHEBI:59789"/>
    </ligand>
</feature>
<dbReference type="Pfam" id="PF04055">
    <property type="entry name" value="Radical_SAM"/>
    <property type="match status" value="1"/>
</dbReference>
<accession>A0A1I2WQJ9</accession>
<dbReference type="SFLD" id="SFLDG01389">
    <property type="entry name" value="menaquinone_synthsis_involved"/>
    <property type="match status" value="1"/>
</dbReference>
<dbReference type="InterPro" id="IPR034405">
    <property type="entry name" value="F420"/>
</dbReference>
<feature type="binding site" evidence="6 7">
    <location>
        <position position="77"/>
    </location>
    <ligand>
        <name>[4Fe-4S] cluster</name>
        <dbReference type="ChEBI" id="CHEBI:49883"/>
        <note>4Fe-4S-S-AdoMet</note>
    </ligand>
</feature>
<keyword evidence="11" id="KW-1185">Reference proteome</keyword>
<evidence type="ECO:0000259" key="9">
    <source>
        <dbReference type="PROSITE" id="PS51918"/>
    </source>
</evidence>
<gene>
    <name evidence="6" type="primary">mqnE</name>
    <name evidence="10" type="ORF">SAMN04489864_104171</name>
</gene>
<dbReference type="OrthoDB" id="9802027at2"/>
<dbReference type="CDD" id="cd01335">
    <property type="entry name" value="Radical_SAM"/>
    <property type="match status" value="1"/>
</dbReference>
<feature type="binding site" evidence="8">
    <location>
        <position position="83"/>
    </location>
    <ligand>
        <name>S-adenosyl-L-methionine</name>
        <dbReference type="ChEBI" id="CHEBI:59789"/>
    </ligand>
</feature>
<sequence length="394" mass="45574">MQSLAILLNNPNLPKPLLTIAQKVKDNERISLEEGVYLYEHAELGYLGVLANYIREKKHGDLTYFNRNFHLEPTNLCVYDCKFCSYSRLIKQKEEGWALTMEEMLAIVKKYDHEPVTEVHIVGGVLPQYDVEFYSTLFTAIKQHRPALHVKALTPVEYHYIFKKAKIDYATGMSLMKKAGLESIPGGGAEIFAEEIREQIAKDKCTADQWLAIHEEWHKLGMRSNATMLYGHIESFEHRIDHLDRLRMLQDKTGGFQTFIPLKFRNQHNQMSHIAEVSVIEDLRNYAISRIYLDNFDHIKAYWAMISRETAQMSLNFGVDDIDGTLDDTTKIYSMAGAEEQNPAMSTQELVNLIKQVGRKPIERDTLYHVVTDYTDVVFENEVKPQYYKLPVIN</sequence>
<dbReference type="RefSeq" id="WP_090993121.1">
    <property type="nucleotide sequence ID" value="NZ_FOPP01000004.1"/>
</dbReference>
<evidence type="ECO:0000256" key="3">
    <source>
        <dbReference type="ARBA" id="ARBA00022723"/>
    </source>
</evidence>
<dbReference type="Proteomes" id="UP000199666">
    <property type="component" value="Unassembled WGS sequence"/>
</dbReference>
<organism evidence="10 11">
    <name type="scientific">Pedobacter insulae</name>
    <dbReference type="NCBI Taxonomy" id="414048"/>
    <lineage>
        <taxon>Bacteria</taxon>
        <taxon>Pseudomonadati</taxon>
        <taxon>Bacteroidota</taxon>
        <taxon>Sphingobacteriia</taxon>
        <taxon>Sphingobacteriales</taxon>
        <taxon>Sphingobacteriaceae</taxon>
        <taxon>Pedobacter</taxon>
    </lineage>
</organism>
<dbReference type="InterPro" id="IPR007197">
    <property type="entry name" value="rSAM"/>
</dbReference>
<evidence type="ECO:0000256" key="2">
    <source>
        <dbReference type="ARBA" id="ARBA00022691"/>
    </source>
</evidence>
<dbReference type="InterPro" id="IPR013785">
    <property type="entry name" value="Aldolase_TIM"/>
</dbReference>
<dbReference type="PIRSF" id="PIRSF004762">
    <property type="entry name" value="CHP00423"/>
    <property type="match status" value="1"/>
</dbReference>
<dbReference type="GO" id="GO:0051539">
    <property type="term" value="F:4 iron, 4 sulfur cluster binding"/>
    <property type="evidence" value="ECO:0007669"/>
    <property type="project" value="UniProtKB-KW"/>
</dbReference>
<keyword evidence="5 6" id="KW-0411">Iron-sulfur</keyword>
<dbReference type="PANTHER" id="PTHR43076">
    <property type="entry name" value="FO SYNTHASE (COFH)"/>
    <property type="match status" value="1"/>
</dbReference>
<keyword evidence="6" id="KW-0474">Menaquinone biosynthesis</keyword>
<dbReference type="Pfam" id="PF19288">
    <property type="entry name" value="CofH_C"/>
    <property type="match status" value="1"/>
</dbReference>
<dbReference type="InterPro" id="IPR020050">
    <property type="entry name" value="FO_synthase_su2"/>
</dbReference>
<comment type="cofactor">
    <cofactor evidence="6 7">
        <name>[4Fe-4S] cluster</name>
        <dbReference type="ChEBI" id="CHEBI:49883"/>
    </cofactor>
    <text evidence="6 7">Binds 1 [4Fe-4S] cluster. The cluster is coordinated with 3 cysteines and an exchangeable S-adenosyl-L-methionine.</text>
</comment>
<dbReference type="SFLD" id="SFLDS00029">
    <property type="entry name" value="Radical_SAM"/>
    <property type="match status" value="1"/>
</dbReference>
<evidence type="ECO:0000256" key="8">
    <source>
        <dbReference type="PIRSR" id="PIRSR004762-2"/>
    </source>
</evidence>
<dbReference type="STRING" id="414048.SAMN04489864_104171"/>
<dbReference type="InterPro" id="IPR006638">
    <property type="entry name" value="Elp3/MiaA/NifB-like_rSAM"/>
</dbReference>
<evidence type="ECO:0000256" key="5">
    <source>
        <dbReference type="ARBA" id="ARBA00023014"/>
    </source>
</evidence>
<dbReference type="NCBIfam" id="TIGR03700">
    <property type="entry name" value="mena_SCO4494"/>
    <property type="match status" value="1"/>
</dbReference>
<keyword evidence="2 6" id="KW-0949">S-adenosyl-L-methionine</keyword>
<comment type="function">
    <text evidence="6">Radical SAM enzyme that catalyzes the addition of the adenosyl radical to the double bond of 3-[(1-carboxyvinyl)oxy]benzoate, leading to aminodeoxyfutalosine (AFL), a key intermediate in the formation of menaquinone (MK, vitamin K2) from chorismate.</text>
</comment>
<evidence type="ECO:0000256" key="1">
    <source>
        <dbReference type="ARBA" id="ARBA00022485"/>
    </source>
</evidence>
<dbReference type="AlphaFoldDB" id="A0A1I2WQJ9"/>
<dbReference type="InterPro" id="IPR045567">
    <property type="entry name" value="CofH/MnqC-like_C"/>
</dbReference>
<evidence type="ECO:0000256" key="4">
    <source>
        <dbReference type="ARBA" id="ARBA00023004"/>
    </source>
</evidence>
<evidence type="ECO:0000256" key="7">
    <source>
        <dbReference type="PIRSR" id="PIRSR004762-1"/>
    </source>
</evidence>
<dbReference type="GO" id="GO:0102573">
    <property type="term" value="F:aminodeoxyfutalosine synthase activity"/>
    <property type="evidence" value="ECO:0007669"/>
    <property type="project" value="UniProtKB-EC"/>
</dbReference>